<evidence type="ECO:0000259" key="1">
    <source>
        <dbReference type="Pfam" id="PF18316"/>
    </source>
</evidence>
<dbReference type="EMBL" id="QRZI01000005">
    <property type="protein sequence ID" value="RGV64366.1"/>
    <property type="molecule type" value="Genomic_DNA"/>
</dbReference>
<dbReference type="RefSeq" id="WP_118037087.1">
    <property type="nucleotide sequence ID" value="NZ_QRYY01000006.1"/>
</dbReference>
<comment type="caution">
    <text evidence="2">The sequence shown here is derived from an EMBL/GenBank/DDBJ whole genome shotgun (WGS) entry which is preliminary data.</text>
</comment>
<dbReference type="AlphaFoldDB" id="A0A395X7A1"/>
<proteinExistence type="predicted"/>
<gene>
    <name evidence="2" type="ORF">DWW07_09200</name>
</gene>
<feature type="domain" description="S-layer protein SbsC C-terminal" evidence="1">
    <location>
        <begin position="307"/>
        <end position="378"/>
    </location>
</feature>
<dbReference type="InterPro" id="IPR040751">
    <property type="entry name" value="SbsC_C"/>
</dbReference>
<protein>
    <recommendedName>
        <fullName evidence="1">S-layer protein SbsC C-terminal domain-containing protein</fullName>
    </recommendedName>
</protein>
<evidence type="ECO:0000313" key="2">
    <source>
        <dbReference type="EMBL" id="RGV64366.1"/>
    </source>
</evidence>
<reference evidence="2 3" key="1">
    <citation type="submission" date="2018-08" db="EMBL/GenBank/DDBJ databases">
        <title>A genome reference for cultivated species of the human gut microbiota.</title>
        <authorList>
            <person name="Zou Y."/>
            <person name="Xue W."/>
            <person name="Luo G."/>
        </authorList>
    </citation>
    <scope>NUCLEOTIDE SEQUENCE [LARGE SCALE GENOMIC DNA]</scope>
    <source>
        <strain evidence="2 3">AF14-23</strain>
    </source>
</reference>
<sequence length="389" mass="42983">MPAKTNLIMTNDIHVTAREIDFVTRFERNWQHLRDILGIMRPIKKQPGAVLKSKYAEGTLQSGKVGEGEEIPYSKFVVKEKDYAEMTIEKYAKAVSIEAIKDHGYENAVQMTDDEFLFQLQTDVTGRFYDYLKTGTLTSTETTFQMALAMAKGRVENKFKQMHRNVTGVVGFVNILDVYEYLGAAEITIQNQFGFQYMKDFMGFNTIFLLSDSEIPRGTVIATPVENIVLYYVDPNESDFARAGLVYTVSGETNLIGFHTQGNYHTAVSEAFAIMGLTLFAEYIDAIAVITIDETPTLGTLTVNSVAGTESGDTKITVNPAKENAGNVYKYKVATDAVTVGYGQNLRNWSTWDGKADITATTGQKITVVECDGTYKALNAGSASVTAKS</sequence>
<name>A0A395X7A1_9FIRM</name>
<dbReference type="Pfam" id="PF18316">
    <property type="entry name" value="S-l_SbsC_C"/>
    <property type="match status" value="1"/>
</dbReference>
<dbReference type="Proteomes" id="UP000265828">
    <property type="component" value="Unassembled WGS sequence"/>
</dbReference>
<organism evidence="2 3">
    <name type="scientific">Blautia obeum</name>
    <dbReference type="NCBI Taxonomy" id="40520"/>
    <lineage>
        <taxon>Bacteria</taxon>
        <taxon>Bacillati</taxon>
        <taxon>Bacillota</taxon>
        <taxon>Clostridia</taxon>
        <taxon>Lachnospirales</taxon>
        <taxon>Lachnospiraceae</taxon>
        <taxon>Blautia</taxon>
    </lineage>
</organism>
<evidence type="ECO:0000313" key="3">
    <source>
        <dbReference type="Proteomes" id="UP000265828"/>
    </source>
</evidence>
<accession>A0A395X7A1</accession>